<dbReference type="PANTHER" id="PTHR34475">
    <property type="match status" value="1"/>
</dbReference>
<organism evidence="2 3">
    <name type="scientific">Candidatus Methylacidithermus pantelleriae</name>
    <dbReference type="NCBI Taxonomy" id="2744239"/>
    <lineage>
        <taxon>Bacteria</taxon>
        <taxon>Pseudomonadati</taxon>
        <taxon>Verrucomicrobiota</taxon>
        <taxon>Methylacidiphilae</taxon>
        <taxon>Methylacidiphilales</taxon>
        <taxon>Methylacidiphilaceae</taxon>
        <taxon>Candidatus Methylacidithermus</taxon>
    </lineage>
</organism>
<protein>
    <submittedName>
        <fullName evidence="2">Putative Predicted transcriptional regulator contains Xre-like HTH domain</fullName>
    </submittedName>
</protein>
<sequence>MEEMESTKTIGSILREAREKRGWSLEAAAKASKIRKEQLVYLEEGKFGSFPSYAYVKGFVRTYARTLGLDEKDLLPQLEKELQEWEETFSLAPHPVRFLESAKPIVEYRDVRPRTFSLGLVSSLFLLVCSIVGYKIYQVTYHSPTGVLPAVKESSPASAPVLQEEVRRAIPVLPGEEEAVPALPAQPAGSPSQTALAPEVRRAEPVHPEDHRPEVNTSYELAIRAKGSCWVQVSVVENGATHQVFAGKLAAGERRTFSGQKFRLRVANPASLEISINGQTVPLVATNRNPEEITLPTP</sequence>
<evidence type="ECO:0000313" key="3">
    <source>
        <dbReference type="Proteomes" id="UP000663859"/>
    </source>
</evidence>
<dbReference type="SUPFAM" id="SSF47413">
    <property type="entry name" value="lambda repressor-like DNA-binding domains"/>
    <property type="match status" value="1"/>
</dbReference>
<accession>A0A8J2FT30</accession>
<dbReference type="Proteomes" id="UP000663859">
    <property type="component" value="Unassembled WGS sequence"/>
</dbReference>
<dbReference type="EMBL" id="CAJNOB010000045">
    <property type="protein sequence ID" value="CAF0702412.1"/>
    <property type="molecule type" value="Genomic_DNA"/>
</dbReference>
<dbReference type="PANTHER" id="PTHR34475:SF1">
    <property type="entry name" value="CYTOSKELETON PROTEIN RODZ"/>
    <property type="match status" value="1"/>
</dbReference>
<dbReference type="PROSITE" id="PS50943">
    <property type="entry name" value="HTH_CROC1"/>
    <property type="match status" value="1"/>
</dbReference>
<dbReference type="InterPro" id="IPR025194">
    <property type="entry name" value="RodZ-like_C"/>
</dbReference>
<gene>
    <name evidence="2" type="ORF">MPNT_50066</name>
</gene>
<keyword evidence="3" id="KW-1185">Reference proteome</keyword>
<dbReference type="SMART" id="SM00530">
    <property type="entry name" value="HTH_XRE"/>
    <property type="match status" value="1"/>
</dbReference>
<feature type="domain" description="HTH cro/C1-type" evidence="1">
    <location>
        <begin position="14"/>
        <end position="46"/>
    </location>
</feature>
<name>A0A8J2FT30_9BACT</name>
<dbReference type="Pfam" id="PF13413">
    <property type="entry name" value="HTH_25"/>
    <property type="match status" value="1"/>
</dbReference>
<proteinExistence type="predicted"/>
<dbReference type="AlphaFoldDB" id="A0A8J2FT30"/>
<evidence type="ECO:0000259" key="1">
    <source>
        <dbReference type="PROSITE" id="PS50943"/>
    </source>
</evidence>
<reference evidence="2" key="1">
    <citation type="submission" date="2021-02" db="EMBL/GenBank/DDBJ databases">
        <authorList>
            <person name="Cremers G."/>
            <person name="Picone N."/>
        </authorList>
    </citation>
    <scope>NUCLEOTIDE SEQUENCE</scope>
    <source>
        <strain evidence="2">PQ17</strain>
    </source>
</reference>
<comment type="caution">
    <text evidence="2">The sequence shown here is derived from an EMBL/GenBank/DDBJ whole genome shotgun (WGS) entry which is preliminary data.</text>
</comment>
<dbReference type="Gene3D" id="1.10.260.40">
    <property type="entry name" value="lambda repressor-like DNA-binding domains"/>
    <property type="match status" value="1"/>
</dbReference>
<dbReference type="GO" id="GO:0003677">
    <property type="term" value="F:DNA binding"/>
    <property type="evidence" value="ECO:0007669"/>
    <property type="project" value="InterPro"/>
</dbReference>
<dbReference type="InterPro" id="IPR001387">
    <property type="entry name" value="Cro/C1-type_HTH"/>
</dbReference>
<dbReference type="InterPro" id="IPR010982">
    <property type="entry name" value="Lambda_DNA-bd_dom_sf"/>
</dbReference>
<dbReference type="RefSeq" id="WP_174582315.1">
    <property type="nucleotide sequence ID" value="NZ_CAJNOB010000045.1"/>
</dbReference>
<dbReference type="InterPro" id="IPR050400">
    <property type="entry name" value="Bact_Cytoskel_RodZ"/>
</dbReference>
<evidence type="ECO:0000313" key="2">
    <source>
        <dbReference type="EMBL" id="CAF0702412.1"/>
    </source>
</evidence>
<dbReference type="Pfam" id="PF13464">
    <property type="entry name" value="RodZ_C"/>
    <property type="match status" value="1"/>
</dbReference>
<dbReference type="CDD" id="cd00093">
    <property type="entry name" value="HTH_XRE"/>
    <property type="match status" value="1"/>
</dbReference>